<name>A0ACD1GX49_9EURO</name>
<proteinExistence type="predicted"/>
<keyword evidence="2" id="KW-1185">Reference proteome</keyword>
<dbReference type="EMBL" id="KZ824990">
    <property type="protein sequence ID" value="RAH65779.1"/>
    <property type="molecule type" value="Genomic_DNA"/>
</dbReference>
<protein>
    <submittedName>
        <fullName evidence="1">Uncharacterized protein</fullName>
    </submittedName>
</protein>
<organism evidence="1 2">
    <name type="scientific">Aspergillus aculeatinus CBS 121060</name>
    <dbReference type="NCBI Taxonomy" id="1448322"/>
    <lineage>
        <taxon>Eukaryota</taxon>
        <taxon>Fungi</taxon>
        <taxon>Dikarya</taxon>
        <taxon>Ascomycota</taxon>
        <taxon>Pezizomycotina</taxon>
        <taxon>Eurotiomycetes</taxon>
        <taxon>Eurotiomycetidae</taxon>
        <taxon>Eurotiales</taxon>
        <taxon>Aspergillaceae</taxon>
        <taxon>Aspergillus</taxon>
        <taxon>Aspergillus subgen. Circumdati</taxon>
    </lineage>
</organism>
<dbReference type="Proteomes" id="UP000249661">
    <property type="component" value="Unassembled WGS sequence"/>
</dbReference>
<gene>
    <name evidence="1" type="ORF">BO66DRAFT_197132</name>
</gene>
<sequence length="78" mass="9054">MASYSAATHSLFSFRLFKMGFSRSHLKKGIAGVLGLLTPSHTSPTLNISWRSYFFFQKKRYPLGCMYYRLLYTYISLP</sequence>
<evidence type="ECO:0000313" key="1">
    <source>
        <dbReference type="EMBL" id="RAH65779.1"/>
    </source>
</evidence>
<evidence type="ECO:0000313" key="2">
    <source>
        <dbReference type="Proteomes" id="UP000249661"/>
    </source>
</evidence>
<accession>A0ACD1GX49</accession>
<reference evidence="1" key="1">
    <citation type="submission" date="2018-02" db="EMBL/GenBank/DDBJ databases">
        <title>The genomes of Aspergillus section Nigri reveals drivers in fungal speciation.</title>
        <authorList>
            <consortium name="DOE Joint Genome Institute"/>
            <person name="Vesth T.C."/>
            <person name="Nybo J."/>
            <person name="Theobald S."/>
            <person name="Brandl J."/>
            <person name="Frisvad J.C."/>
            <person name="Nielsen K.F."/>
            <person name="Lyhne E.K."/>
            <person name="Kogle M.E."/>
            <person name="Kuo A."/>
            <person name="Riley R."/>
            <person name="Clum A."/>
            <person name="Nolan M."/>
            <person name="Lipzen A."/>
            <person name="Salamov A."/>
            <person name="Henrissat B."/>
            <person name="Wiebenga A."/>
            <person name="De vries R.P."/>
            <person name="Grigoriev I.V."/>
            <person name="Mortensen U.H."/>
            <person name="Andersen M.R."/>
            <person name="Baker S.E."/>
        </authorList>
    </citation>
    <scope>NUCLEOTIDE SEQUENCE</scope>
    <source>
        <strain evidence="1">CBS 121060</strain>
    </source>
</reference>